<feature type="transmembrane region" description="Helical" evidence="1">
    <location>
        <begin position="40"/>
        <end position="62"/>
    </location>
</feature>
<feature type="transmembrane region" description="Helical" evidence="1">
    <location>
        <begin position="234"/>
        <end position="253"/>
    </location>
</feature>
<keyword evidence="1" id="KW-0472">Membrane</keyword>
<dbReference type="EMBL" id="CARXXK010000003">
    <property type="protein sequence ID" value="CAI6362269.1"/>
    <property type="molecule type" value="Genomic_DNA"/>
</dbReference>
<evidence type="ECO:0000256" key="1">
    <source>
        <dbReference type="SAM" id="Phobius"/>
    </source>
</evidence>
<dbReference type="GO" id="GO:0051377">
    <property type="term" value="F:mannose-ethanolamine phosphotransferase activity"/>
    <property type="evidence" value="ECO:0007669"/>
    <property type="project" value="TreeGrafter"/>
</dbReference>
<gene>
    <name evidence="2" type="ORF">MEUPH1_LOCUS17360</name>
</gene>
<feature type="transmembrane region" description="Helical" evidence="1">
    <location>
        <begin position="193"/>
        <end position="214"/>
    </location>
</feature>
<protein>
    <submittedName>
        <fullName evidence="2">Uncharacterized protein</fullName>
    </submittedName>
</protein>
<keyword evidence="1" id="KW-0812">Transmembrane</keyword>
<accession>A0AAV0X1J0</accession>
<feature type="transmembrane region" description="Helical" evidence="1">
    <location>
        <begin position="12"/>
        <end position="34"/>
    </location>
</feature>
<evidence type="ECO:0000313" key="2">
    <source>
        <dbReference type="EMBL" id="CAI6362269.1"/>
    </source>
</evidence>
<keyword evidence="3" id="KW-1185">Reference proteome</keyword>
<dbReference type="GO" id="GO:0005789">
    <property type="term" value="C:endoplasmic reticulum membrane"/>
    <property type="evidence" value="ECO:0007669"/>
    <property type="project" value="TreeGrafter"/>
</dbReference>
<dbReference type="GO" id="GO:0006506">
    <property type="term" value="P:GPI anchor biosynthetic process"/>
    <property type="evidence" value="ECO:0007669"/>
    <property type="project" value="InterPro"/>
</dbReference>
<reference evidence="2 3" key="1">
    <citation type="submission" date="2023-01" db="EMBL/GenBank/DDBJ databases">
        <authorList>
            <person name="Whitehead M."/>
        </authorList>
    </citation>
    <scope>NUCLEOTIDE SEQUENCE [LARGE SCALE GENOMIC DNA]</scope>
</reference>
<feature type="transmembrane region" description="Helical" evidence="1">
    <location>
        <begin position="126"/>
        <end position="153"/>
    </location>
</feature>
<proteinExistence type="predicted"/>
<evidence type="ECO:0000313" key="3">
    <source>
        <dbReference type="Proteomes" id="UP001160148"/>
    </source>
</evidence>
<sequence>MQLGPHIQGYPIVYGLATVYSATFLSISILFVFLEDAIGYVYAVSVVIMIISIWIMAMIVSVIRHNQCTKINELYTVSWLYILLWTLSSSYWFYGTGHNPSFPAIHWNAAFVLQSNVENNTWLPGFFILANTFFSHAVHAFLLPLLLICPFAIHGAWSGKSLPPKDEDEQTMARGELLLAEKSRQMIHGSFDLTAKYILANCFRVAMVMAAATIHSRHLMMWKIFAPKLIFEGIALFITLPFSFFGFILMYRVTQHINVLFERIMTQHSN</sequence>
<feature type="transmembrane region" description="Helical" evidence="1">
    <location>
        <begin position="74"/>
        <end position="94"/>
    </location>
</feature>
<dbReference type="AlphaFoldDB" id="A0AAV0X1J0"/>
<keyword evidence="1" id="KW-1133">Transmembrane helix</keyword>
<dbReference type="PANTHER" id="PTHR23071">
    <property type="entry name" value="PHOSPHATIDYLINOSITOL GLYCAN"/>
    <property type="match status" value="1"/>
</dbReference>
<dbReference type="Proteomes" id="UP001160148">
    <property type="component" value="Unassembled WGS sequence"/>
</dbReference>
<dbReference type="PANTHER" id="PTHR23071:SF1">
    <property type="entry name" value="GPI ETHANOLAMINE PHOSPHATE TRANSFERASE 3"/>
    <property type="match status" value="1"/>
</dbReference>
<name>A0AAV0X1J0_9HEMI</name>
<organism evidence="2 3">
    <name type="scientific">Macrosiphum euphorbiae</name>
    <name type="common">potato aphid</name>
    <dbReference type="NCBI Taxonomy" id="13131"/>
    <lineage>
        <taxon>Eukaryota</taxon>
        <taxon>Metazoa</taxon>
        <taxon>Ecdysozoa</taxon>
        <taxon>Arthropoda</taxon>
        <taxon>Hexapoda</taxon>
        <taxon>Insecta</taxon>
        <taxon>Pterygota</taxon>
        <taxon>Neoptera</taxon>
        <taxon>Paraneoptera</taxon>
        <taxon>Hemiptera</taxon>
        <taxon>Sternorrhyncha</taxon>
        <taxon>Aphidomorpha</taxon>
        <taxon>Aphidoidea</taxon>
        <taxon>Aphididae</taxon>
        <taxon>Macrosiphini</taxon>
        <taxon>Macrosiphum</taxon>
    </lineage>
</organism>
<dbReference type="InterPro" id="IPR039524">
    <property type="entry name" value="PIGO/GPI13"/>
</dbReference>
<comment type="caution">
    <text evidence="2">The sequence shown here is derived from an EMBL/GenBank/DDBJ whole genome shotgun (WGS) entry which is preliminary data.</text>
</comment>